<proteinExistence type="predicted"/>
<feature type="compositionally biased region" description="Polar residues" evidence="1">
    <location>
        <begin position="137"/>
        <end position="161"/>
    </location>
</feature>
<gene>
    <name evidence="2" type="ORF">NDU88_007251</name>
</gene>
<accession>A0AAV7N5D7</accession>
<keyword evidence="3" id="KW-1185">Reference proteome</keyword>
<evidence type="ECO:0000313" key="3">
    <source>
        <dbReference type="Proteomes" id="UP001066276"/>
    </source>
</evidence>
<dbReference type="EMBL" id="JANPWB010000013">
    <property type="protein sequence ID" value="KAJ1109894.1"/>
    <property type="molecule type" value="Genomic_DNA"/>
</dbReference>
<comment type="caution">
    <text evidence="2">The sequence shown here is derived from an EMBL/GenBank/DDBJ whole genome shotgun (WGS) entry which is preliminary data.</text>
</comment>
<name>A0AAV7N5D7_PLEWA</name>
<sequence>MTHVGRDKGDLAGANRRPTSTTSKPIGKNKSGPGKDAKASDSVTPLLDVRGKGKSQSTIMYFLAGAQESCPVHTILPSEINPLVAETILSDACSEKILIESNEPLIKAIQGSEDLLGAVDSSTVIREKEWGPLAGKEQSQAQPQAQRSENQTRVGTTSVPSATLGIEELQKIPSNPKGWNKAIEKGLKSSDWVKDSSDKFYSLTEESDLSSGEHSFSKWQQ</sequence>
<protein>
    <submittedName>
        <fullName evidence="2">Uncharacterized protein</fullName>
    </submittedName>
</protein>
<feature type="region of interest" description="Disordered" evidence="1">
    <location>
        <begin position="1"/>
        <end position="49"/>
    </location>
</feature>
<feature type="region of interest" description="Disordered" evidence="1">
    <location>
        <begin position="131"/>
        <end position="180"/>
    </location>
</feature>
<evidence type="ECO:0000256" key="1">
    <source>
        <dbReference type="SAM" id="MobiDB-lite"/>
    </source>
</evidence>
<dbReference type="AlphaFoldDB" id="A0AAV7N5D7"/>
<dbReference type="Proteomes" id="UP001066276">
    <property type="component" value="Chromosome 9"/>
</dbReference>
<reference evidence="2" key="1">
    <citation type="journal article" date="2022" name="bioRxiv">
        <title>Sequencing and chromosome-scale assembly of the giantPleurodeles waltlgenome.</title>
        <authorList>
            <person name="Brown T."/>
            <person name="Elewa A."/>
            <person name="Iarovenko S."/>
            <person name="Subramanian E."/>
            <person name="Araus A.J."/>
            <person name="Petzold A."/>
            <person name="Susuki M."/>
            <person name="Suzuki K.-i.T."/>
            <person name="Hayashi T."/>
            <person name="Toyoda A."/>
            <person name="Oliveira C."/>
            <person name="Osipova E."/>
            <person name="Leigh N.D."/>
            <person name="Simon A."/>
            <person name="Yun M.H."/>
        </authorList>
    </citation>
    <scope>NUCLEOTIDE SEQUENCE</scope>
    <source>
        <strain evidence="2">20211129_DDA</strain>
        <tissue evidence="2">Liver</tissue>
    </source>
</reference>
<organism evidence="2 3">
    <name type="scientific">Pleurodeles waltl</name>
    <name type="common">Iberian ribbed newt</name>
    <dbReference type="NCBI Taxonomy" id="8319"/>
    <lineage>
        <taxon>Eukaryota</taxon>
        <taxon>Metazoa</taxon>
        <taxon>Chordata</taxon>
        <taxon>Craniata</taxon>
        <taxon>Vertebrata</taxon>
        <taxon>Euteleostomi</taxon>
        <taxon>Amphibia</taxon>
        <taxon>Batrachia</taxon>
        <taxon>Caudata</taxon>
        <taxon>Salamandroidea</taxon>
        <taxon>Salamandridae</taxon>
        <taxon>Pleurodelinae</taxon>
        <taxon>Pleurodeles</taxon>
    </lineage>
</organism>
<evidence type="ECO:0000313" key="2">
    <source>
        <dbReference type="EMBL" id="KAJ1109894.1"/>
    </source>
</evidence>
<feature type="compositionally biased region" description="Basic and acidic residues" evidence="1">
    <location>
        <begin position="1"/>
        <end position="10"/>
    </location>
</feature>